<dbReference type="Proteomes" id="UP001500784">
    <property type="component" value="Unassembled WGS sequence"/>
</dbReference>
<evidence type="ECO:0000313" key="2">
    <source>
        <dbReference type="EMBL" id="GAA1914139.1"/>
    </source>
</evidence>
<evidence type="ECO:0000313" key="3">
    <source>
        <dbReference type="Proteomes" id="UP001500784"/>
    </source>
</evidence>
<proteinExistence type="predicted"/>
<evidence type="ECO:0000256" key="1">
    <source>
        <dbReference type="SAM" id="Coils"/>
    </source>
</evidence>
<dbReference type="RefSeq" id="WP_170287732.1">
    <property type="nucleotide sequence ID" value="NZ_BAAALV010000002.1"/>
</dbReference>
<comment type="caution">
    <text evidence="2">The sequence shown here is derived from an EMBL/GenBank/DDBJ whole genome shotgun (WGS) entry which is preliminary data.</text>
</comment>
<protein>
    <submittedName>
        <fullName evidence="2">Uncharacterized protein</fullName>
    </submittedName>
</protein>
<dbReference type="EMBL" id="BAAALV010000002">
    <property type="protein sequence ID" value="GAA1914139.1"/>
    <property type="molecule type" value="Genomic_DNA"/>
</dbReference>
<name>A0ABP5AJ87_9MICC</name>
<keyword evidence="1" id="KW-0175">Coiled coil</keyword>
<organism evidence="2 3">
    <name type="scientific">Arthrobacter gandavensis</name>
    <dbReference type="NCBI Taxonomy" id="169960"/>
    <lineage>
        <taxon>Bacteria</taxon>
        <taxon>Bacillati</taxon>
        <taxon>Actinomycetota</taxon>
        <taxon>Actinomycetes</taxon>
        <taxon>Micrococcales</taxon>
        <taxon>Micrococcaceae</taxon>
        <taxon>Arthrobacter</taxon>
    </lineage>
</organism>
<feature type="coiled-coil region" evidence="1">
    <location>
        <begin position="24"/>
        <end position="51"/>
    </location>
</feature>
<accession>A0ABP5AJ87</accession>
<keyword evidence="3" id="KW-1185">Reference proteome</keyword>
<reference evidence="3" key="1">
    <citation type="journal article" date="2019" name="Int. J. Syst. Evol. Microbiol.">
        <title>The Global Catalogue of Microorganisms (GCM) 10K type strain sequencing project: providing services to taxonomists for standard genome sequencing and annotation.</title>
        <authorList>
            <consortium name="The Broad Institute Genomics Platform"/>
            <consortium name="The Broad Institute Genome Sequencing Center for Infectious Disease"/>
            <person name="Wu L."/>
            <person name="Ma J."/>
        </authorList>
    </citation>
    <scope>NUCLEOTIDE SEQUENCE [LARGE SCALE GENOMIC DNA]</scope>
    <source>
        <strain evidence="3">JCM 13316</strain>
    </source>
</reference>
<sequence length="52" mass="5923">MNRTPRAEAQRKLSLAQTLYARMLAKQILSRAAYQAKIDRLKNELASFDASI</sequence>
<gene>
    <name evidence="2" type="ORF">GCM10009688_18790</name>
</gene>